<dbReference type="PROSITE" id="PS50111">
    <property type="entry name" value="CHEMOTAXIS_TRANSDUC_2"/>
    <property type="match status" value="1"/>
</dbReference>
<evidence type="ECO:0000256" key="3">
    <source>
        <dbReference type="PROSITE-ProRule" id="PRU00284"/>
    </source>
</evidence>
<protein>
    <submittedName>
        <fullName evidence="7">Methyl-accepting chemotaxis protein</fullName>
    </submittedName>
</protein>
<dbReference type="Proteomes" id="UP000531251">
    <property type="component" value="Unassembled WGS sequence"/>
</dbReference>
<dbReference type="SUPFAM" id="SSF58104">
    <property type="entry name" value="Methyl-accepting chemotaxis protein (MCP) signaling domain"/>
    <property type="match status" value="1"/>
</dbReference>
<gene>
    <name evidence="7" type="ORF">GGR89_001085</name>
</gene>
<dbReference type="GO" id="GO:0016020">
    <property type="term" value="C:membrane"/>
    <property type="evidence" value="ECO:0007669"/>
    <property type="project" value="InterPro"/>
</dbReference>
<keyword evidence="4" id="KW-0129">CBS domain</keyword>
<dbReference type="RefSeq" id="WP_125972737.1">
    <property type="nucleotide sequence ID" value="NZ_BAAADY010000005.1"/>
</dbReference>
<dbReference type="InterPro" id="IPR004089">
    <property type="entry name" value="MCPsignal_dom"/>
</dbReference>
<comment type="caution">
    <text evidence="7">The sequence shown here is derived from an EMBL/GenBank/DDBJ whole genome shotgun (WGS) entry which is preliminary data.</text>
</comment>
<dbReference type="SMART" id="SM00283">
    <property type="entry name" value="MA"/>
    <property type="match status" value="1"/>
</dbReference>
<dbReference type="PRINTS" id="PR00260">
    <property type="entry name" value="CHEMTRNSDUCR"/>
</dbReference>
<evidence type="ECO:0000256" key="1">
    <source>
        <dbReference type="ARBA" id="ARBA00023224"/>
    </source>
</evidence>
<organism evidence="7 8">
    <name type="scientific">Sphingomonas trueperi</name>
    <dbReference type="NCBI Taxonomy" id="53317"/>
    <lineage>
        <taxon>Bacteria</taxon>
        <taxon>Pseudomonadati</taxon>
        <taxon>Pseudomonadota</taxon>
        <taxon>Alphaproteobacteria</taxon>
        <taxon>Sphingomonadales</taxon>
        <taxon>Sphingomonadaceae</taxon>
        <taxon>Sphingomonas</taxon>
    </lineage>
</organism>
<dbReference type="PROSITE" id="PS51371">
    <property type="entry name" value="CBS"/>
    <property type="match status" value="1"/>
</dbReference>
<comment type="similarity">
    <text evidence="2">Belongs to the methyl-accepting chemotaxis (MCP) protein family.</text>
</comment>
<evidence type="ECO:0000259" key="5">
    <source>
        <dbReference type="PROSITE" id="PS50111"/>
    </source>
</evidence>
<dbReference type="Pfam" id="PF00015">
    <property type="entry name" value="MCPsignal"/>
    <property type="match status" value="1"/>
</dbReference>
<dbReference type="GO" id="GO:0004888">
    <property type="term" value="F:transmembrane signaling receptor activity"/>
    <property type="evidence" value="ECO:0007669"/>
    <property type="project" value="InterPro"/>
</dbReference>
<feature type="domain" description="Methyl-accepting transducer" evidence="5">
    <location>
        <begin position="165"/>
        <end position="408"/>
    </location>
</feature>
<dbReference type="AlphaFoldDB" id="A0A7X5XZ43"/>
<name>A0A7X5XZ43_9SPHN</name>
<dbReference type="Gene3D" id="1.10.287.950">
    <property type="entry name" value="Methyl-accepting chemotaxis protein"/>
    <property type="match status" value="1"/>
</dbReference>
<sequence length="435" mass="45755">MLDMPAHLRFLFAWLTEAERAPPWLTLETPLGEAVRCFQDDPTLRLLPVLDARHQPLGAVFEKDVRRLLLNPYGHALLRNPAYGRRLESMVRPCPVADYAQSPRALVDAYSAADGQEGMILTRGGQLFAAISNRRIIQLAAEDRVREAAEQTARARHIEAASERIEAEVGAMAGQLRDLAGTLRSSAAATVERASANSASATALAAAVAQSHDNLAAIARESEALAATLDAIGRDTVTARASAAEAVALVDDSRLGTAELDAFAENVGAVTATIGEIAGQVNLLALNAAIEAARAGEAGRGFTVVANEIKALASQVRHAAQSVSTKVAGIRGVVDRVTTNHQRVEQAITGIAGLSSSIECAVRDQHHATRSIARNVAESVSGTRAVQTDIEQVRAAAQAASGNAHAIADLSAGLLSGAEELSDEVDRFLMEVRAA</sequence>
<dbReference type="InterPro" id="IPR004090">
    <property type="entry name" value="Chemotax_Me-accpt_rcpt"/>
</dbReference>
<dbReference type="GO" id="GO:0007165">
    <property type="term" value="P:signal transduction"/>
    <property type="evidence" value="ECO:0007669"/>
    <property type="project" value="UniProtKB-KW"/>
</dbReference>
<dbReference type="GO" id="GO:0006935">
    <property type="term" value="P:chemotaxis"/>
    <property type="evidence" value="ECO:0007669"/>
    <property type="project" value="InterPro"/>
</dbReference>
<dbReference type="InterPro" id="IPR000644">
    <property type="entry name" value="CBS_dom"/>
</dbReference>
<keyword evidence="1 3" id="KW-0807">Transducer</keyword>
<evidence type="ECO:0000313" key="7">
    <source>
        <dbReference type="EMBL" id="NJB96785.1"/>
    </source>
</evidence>
<dbReference type="PANTHER" id="PTHR32089">
    <property type="entry name" value="METHYL-ACCEPTING CHEMOTAXIS PROTEIN MCPB"/>
    <property type="match status" value="1"/>
</dbReference>
<evidence type="ECO:0000256" key="2">
    <source>
        <dbReference type="ARBA" id="ARBA00029447"/>
    </source>
</evidence>
<proteinExistence type="inferred from homology"/>
<dbReference type="EMBL" id="JAATJB010000002">
    <property type="protein sequence ID" value="NJB96785.1"/>
    <property type="molecule type" value="Genomic_DNA"/>
</dbReference>
<reference evidence="7 8" key="1">
    <citation type="submission" date="2020-03" db="EMBL/GenBank/DDBJ databases">
        <title>Genomic Encyclopedia of Type Strains, Phase IV (KMG-IV): sequencing the most valuable type-strain genomes for metagenomic binning, comparative biology and taxonomic classification.</title>
        <authorList>
            <person name="Goeker M."/>
        </authorList>
    </citation>
    <scope>NUCLEOTIDE SEQUENCE [LARGE SCALE GENOMIC DNA]</scope>
    <source>
        <strain evidence="7 8">DSM 7225</strain>
    </source>
</reference>
<keyword evidence="8" id="KW-1185">Reference proteome</keyword>
<evidence type="ECO:0000313" key="8">
    <source>
        <dbReference type="Proteomes" id="UP000531251"/>
    </source>
</evidence>
<dbReference type="SUPFAM" id="SSF54631">
    <property type="entry name" value="CBS-domain pair"/>
    <property type="match status" value="1"/>
</dbReference>
<accession>A0A7X5XZ43</accession>
<feature type="domain" description="CBS" evidence="6">
    <location>
        <begin position="18"/>
        <end position="77"/>
    </location>
</feature>
<dbReference type="InterPro" id="IPR046342">
    <property type="entry name" value="CBS_dom_sf"/>
</dbReference>
<evidence type="ECO:0000259" key="6">
    <source>
        <dbReference type="PROSITE" id="PS51371"/>
    </source>
</evidence>
<evidence type="ECO:0000256" key="4">
    <source>
        <dbReference type="PROSITE-ProRule" id="PRU00703"/>
    </source>
</evidence>
<dbReference type="PANTHER" id="PTHR32089:SF112">
    <property type="entry name" value="LYSOZYME-LIKE PROTEIN-RELATED"/>
    <property type="match status" value="1"/>
</dbReference>